<comment type="caution">
    <text evidence="2">The sequence shown here is derived from an EMBL/GenBank/DDBJ whole genome shotgun (WGS) entry which is preliminary data.</text>
</comment>
<accession>A0A8X6NM17</accession>
<evidence type="ECO:0000313" key="3">
    <source>
        <dbReference type="Proteomes" id="UP000887013"/>
    </source>
</evidence>
<dbReference type="OrthoDB" id="6433114at2759"/>
<evidence type="ECO:0000256" key="1">
    <source>
        <dbReference type="SAM" id="MobiDB-lite"/>
    </source>
</evidence>
<gene>
    <name evidence="2" type="ORF">NPIL_139741</name>
</gene>
<dbReference type="Proteomes" id="UP000887013">
    <property type="component" value="Unassembled WGS sequence"/>
</dbReference>
<reference evidence="2" key="1">
    <citation type="submission" date="2020-08" db="EMBL/GenBank/DDBJ databases">
        <title>Multicomponent nature underlies the extraordinary mechanical properties of spider dragline silk.</title>
        <authorList>
            <person name="Kono N."/>
            <person name="Nakamura H."/>
            <person name="Mori M."/>
            <person name="Yoshida Y."/>
            <person name="Ohtoshi R."/>
            <person name="Malay A.D."/>
            <person name="Moran D.A.P."/>
            <person name="Tomita M."/>
            <person name="Numata K."/>
            <person name="Arakawa K."/>
        </authorList>
    </citation>
    <scope>NUCLEOTIDE SEQUENCE</scope>
</reference>
<keyword evidence="3" id="KW-1185">Reference proteome</keyword>
<sequence>MAQSIDDANIELALVCDEGTFISDEELSAKFSDNSDNNVQNSSPRFSLSESSENGTSVPSQNFAEEIDSVFLEISDRISREMLNSPTKSFASKQGKRNSSPYSCPVPPELISVRSQLLKEINQSEWCLSAMDVLPCKVKAKESAKLKAHRNNEIDRILESSSPLKVSFGFKMPEKLCLELECKALEHRLMLVLLAFLVAKEFKNNTSLDVVRLDCYYNCFRIMIDENVKMRSESKNLEKVQNLDRSARRVQRFKRIIQNNEKYINQTWYGLFLARVQAGLTKGSVENVVSEIEDISKTIEGIKHNYLLGNEAKKAKPEGNT</sequence>
<dbReference type="EMBL" id="BMAW01010731">
    <property type="protein sequence ID" value="GFT20150.1"/>
    <property type="molecule type" value="Genomic_DNA"/>
</dbReference>
<feature type="region of interest" description="Disordered" evidence="1">
    <location>
        <begin position="32"/>
        <end position="60"/>
    </location>
</feature>
<dbReference type="AlphaFoldDB" id="A0A8X6NM17"/>
<proteinExistence type="predicted"/>
<protein>
    <submittedName>
        <fullName evidence="2">Uncharacterized protein</fullName>
    </submittedName>
</protein>
<feature type="compositionally biased region" description="Low complexity" evidence="1">
    <location>
        <begin position="32"/>
        <end position="52"/>
    </location>
</feature>
<evidence type="ECO:0000313" key="2">
    <source>
        <dbReference type="EMBL" id="GFT20150.1"/>
    </source>
</evidence>
<name>A0A8X6NM17_NEPPI</name>
<organism evidence="2 3">
    <name type="scientific">Nephila pilipes</name>
    <name type="common">Giant wood spider</name>
    <name type="synonym">Nephila maculata</name>
    <dbReference type="NCBI Taxonomy" id="299642"/>
    <lineage>
        <taxon>Eukaryota</taxon>
        <taxon>Metazoa</taxon>
        <taxon>Ecdysozoa</taxon>
        <taxon>Arthropoda</taxon>
        <taxon>Chelicerata</taxon>
        <taxon>Arachnida</taxon>
        <taxon>Araneae</taxon>
        <taxon>Araneomorphae</taxon>
        <taxon>Entelegynae</taxon>
        <taxon>Araneoidea</taxon>
        <taxon>Nephilidae</taxon>
        <taxon>Nephila</taxon>
    </lineage>
</organism>